<gene>
    <name evidence="8" type="primary">LOC113694283</name>
</gene>
<dbReference type="Gene3D" id="2.60.120.330">
    <property type="entry name" value="B-lactam Antibiotic, Isopenicillin N Synthase, Chain"/>
    <property type="match status" value="2"/>
</dbReference>
<comment type="similarity">
    <text evidence="1 5">Belongs to the iron/ascorbate-dependent oxidoreductase family.</text>
</comment>
<evidence type="ECO:0000259" key="6">
    <source>
        <dbReference type="PROSITE" id="PS51471"/>
    </source>
</evidence>
<evidence type="ECO:0000256" key="1">
    <source>
        <dbReference type="ARBA" id="ARBA00008056"/>
    </source>
</evidence>
<reference evidence="8" key="2">
    <citation type="submission" date="2025-08" db="UniProtKB">
        <authorList>
            <consortium name="RefSeq"/>
        </authorList>
    </citation>
    <scope>IDENTIFICATION</scope>
    <source>
        <tissue evidence="8">Leaves</tissue>
    </source>
</reference>
<dbReference type="InterPro" id="IPR026992">
    <property type="entry name" value="DIOX_N"/>
</dbReference>
<evidence type="ECO:0000256" key="2">
    <source>
        <dbReference type="ARBA" id="ARBA00022723"/>
    </source>
</evidence>
<keyword evidence="7" id="KW-1185">Reference proteome</keyword>
<dbReference type="RefSeq" id="XP_071927588.1">
    <property type="nucleotide sequence ID" value="XM_072071487.1"/>
</dbReference>
<organism evidence="7 8">
    <name type="scientific">Coffea arabica</name>
    <name type="common">Arabian coffee</name>
    <dbReference type="NCBI Taxonomy" id="13443"/>
    <lineage>
        <taxon>Eukaryota</taxon>
        <taxon>Viridiplantae</taxon>
        <taxon>Streptophyta</taxon>
        <taxon>Embryophyta</taxon>
        <taxon>Tracheophyta</taxon>
        <taxon>Spermatophyta</taxon>
        <taxon>Magnoliopsida</taxon>
        <taxon>eudicotyledons</taxon>
        <taxon>Gunneridae</taxon>
        <taxon>Pentapetalae</taxon>
        <taxon>asterids</taxon>
        <taxon>lamiids</taxon>
        <taxon>Gentianales</taxon>
        <taxon>Rubiaceae</taxon>
        <taxon>Ixoroideae</taxon>
        <taxon>Gardenieae complex</taxon>
        <taxon>Bertiereae - Coffeeae clade</taxon>
        <taxon>Coffeeae</taxon>
        <taxon>Coffea</taxon>
    </lineage>
</organism>
<dbReference type="InterPro" id="IPR044861">
    <property type="entry name" value="IPNS-like_FE2OG_OXY"/>
</dbReference>
<keyword evidence="2 5" id="KW-0479">Metal-binding</keyword>
<dbReference type="PROSITE" id="PS51471">
    <property type="entry name" value="FE2OG_OXY"/>
    <property type="match status" value="1"/>
</dbReference>
<keyword evidence="4 5" id="KW-0408">Iron</keyword>
<accession>A0ABM4W720</accession>
<dbReference type="PANTHER" id="PTHR10209:SF591">
    <property type="entry name" value="2OG-FE(II) OXYGENASE FAMILY OXIDOREDUCTASE"/>
    <property type="match status" value="1"/>
</dbReference>
<name>A0ABM4W720_COFAR</name>
<dbReference type="GeneID" id="113694283"/>
<sequence>MGLSEGAVEALKYFSPGNGVSGLSKLGIKTLPERYILPPKDRLDQNKVVLEESIPIIDVSNWDDPEVAGSICEAAAKWGFFQIINHGIPLDILENLKAAVHKFFDLPNEERRKYLKENSPSPTVHLNTSVNPLVHKVYKIATQSTLALDHTLRKKFIVLLSVASIILAHYPICPHPELVSGAGRQSDISSITILLQDDVGGLYVQGARADQWIHVNPVKGALVINIGDVLQIVSNDRYKSIEHRVSVNAKRNRVSVPIFVNPVADAVVGPFPEVLENGEKPIYKHLVYSRLFQLLP</sequence>
<dbReference type="Pfam" id="PF03171">
    <property type="entry name" value="2OG-FeII_Oxy"/>
    <property type="match status" value="1"/>
</dbReference>
<dbReference type="InterPro" id="IPR005123">
    <property type="entry name" value="Oxoglu/Fe-dep_dioxygenase_dom"/>
</dbReference>
<protein>
    <submittedName>
        <fullName evidence="8">Bi-functional coumaroyl CoA and feruloyl CoA ortho-hydroxylase F6H2-1-1-like</fullName>
    </submittedName>
</protein>
<dbReference type="Pfam" id="PF14226">
    <property type="entry name" value="DIOX_N"/>
    <property type="match status" value="1"/>
</dbReference>
<dbReference type="Proteomes" id="UP001652660">
    <property type="component" value="Chromosome 1e"/>
</dbReference>
<reference evidence="7" key="1">
    <citation type="journal article" date="2025" name="Foods">
        <title>Unveiling the Microbial Signatures of Arabica Coffee Cherries: Insights into Ripeness Specific Diversity, Functional Traits, and Implications for Quality and Safety.</title>
        <authorList>
            <consortium name="RefSeq"/>
            <person name="Tenea G.N."/>
            <person name="Cifuentes V."/>
            <person name="Reyes P."/>
            <person name="Cevallos-Vallejos M."/>
        </authorList>
    </citation>
    <scope>NUCLEOTIDE SEQUENCE [LARGE SCALE GENOMIC DNA]</scope>
</reference>
<dbReference type="PANTHER" id="PTHR10209">
    <property type="entry name" value="OXIDOREDUCTASE, 2OG-FE II OXYGENASE FAMILY PROTEIN"/>
    <property type="match status" value="1"/>
</dbReference>
<feature type="domain" description="Fe2OG dioxygenase" evidence="6">
    <location>
        <begin position="161"/>
        <end position="262"/>
    </location>
</feature>
<dbReference type="SUPFAM" id="SSF51197">
    <property type="entry name" value="Clavaminate synthase-like"/>
    <property type="match status" value="1"/>
</dbReference>
<evidence type="ECO:0000256" key="3">
    <source>
        <dbReference type="ARBA" id="ARBA00023002"/>
    </source>
</evidence>
<evidence type="ECO:0000256" key="5">
    <source>
        <dbReference type="RuleBase" id="RU003682"/>
    </source>
</evidence>
<evidence type="ECO:0000256" key="4">
    <source>
        <dbReference type="ARBA" id="ARBA00023004"/>
    </source>
</evidence>
<proteinExistence type="inferred from homology"/>
<keyword evidence="3 5" id="KW-0560">Oxidoreductase</keyword>
<dbReference type="InterPro" id="IPR027443">
    <property type="entry name" value="IPNS-like_sf"/>
</dbReference>
<evidence type="ECO:0000313" key="7">
    <source>
        <dbReference type="Proteomes" id="UP001652660"/>
    </source>
</evidence>
<evidence type="ECO:0000313" key="8">
    <source>
        <dbReference type="RefSeq" id="XP_071927588.1"/>
    </source>
</evidence>